<accession>A0A0H3BI96</accession>
<dbReference type="AlphaFoldDB" id="A0A0H3BI96"/>
<dbReference type="GO" id="GO:0008168">
    <property type="term" value="F:methyltransferase activity"/>
    <property type="evidence" value="ECO:0007669"/>
    <property type="project" value="UniProtKB-KW"/>
</dbReference>
<dbReference type="PANTHER" id="PTHR43542">
    <property type="entry name" value="METHYLTRANSFERASE"/>
    <property type="match status" value="1"/>
</dbReference>
<proteinExistence type="predicted"/>
<dbReference type="KEGG" id="tpp:TPASS_0065"/>
<evidence type="ECO:0000256" key="1">
    <source>
        <dbReference type="ARBA" id="ARBA00022603"/>
    </source>
</evidence>
<protein>
    <recommendedName>
        <fullName evidence="5">16S rRNA (Guanine(966)-N(2))-methyltransferase RsmD</fullName>
    </recommendedName>
</protein>
<organism evidence="3 4">
    <name type="scientific">Treponema pallidum subsp. pallidum (strain SS14)</name>
    <dbReference type="NCBI Taxonomy" id="455434"/>
    <lineage>
        <taxon>Bacteria</taxon>
        <taxon>Pseudomonadati</taxon>
        <taxon>Spirochaetota</taxon>
        <taxon>Spirochaetia</taxon>
        <taxon>Spirochaetales</taxon>
        <taxon>Treponemataceae</taxon>
        <taxon>Treponema</taxon>
    </lineage>
</organism>
<evidence type="ECO:0000313" key="4">
    <source>
        <dbReference type="Proteomes" id="UP000001202"/>
    </source>
</evidence>
<keyword evidence="2" id="KW-0808">Transferase</keyword>
<dbReference type="SUPFAM" id="SSF53335">
    <property type="entry name" value="S-adenosyl-L-methionine-dependent methyltransferases"/>
    <property type="match status" value="1"/>
</dbReference>
<dbReference type="Gene3D" id="3.40.50.150">
    <property type="entry name" value="Vaccinia Virus protein VP39"/>
    <property type="match status" value="1"/>
</dbReference>
<keyword evidence="1" id="KW-0489">Methyltransferase</keyword>
<evidence type="ECO:0008006" key="5">
    <source>
        <dbReference type="Google" id="ProtNLM"/>
    </source>
</evidence>
<dbReference type="GO" id="GO:0031167">
    <property type="term" value="P:rRNA methylation"/>
    <property type="evidence" value="ECO:0007669"/>
    <property type="project" value="InterPro"/>
</dbReference>
<dbReference type="Proteomes" id="UP000001202">
    <property type="component" value="Chromosome"/>
</dbReference>
<dbReference type="InterPro" id="IPR029063">
    <property type="entry name" value="SAM-dependent_MTases_sf"/>
</dbReference>
<dbReference type="Pfam" id="PF03602">
    <property type="entry name" value="Cons_hypoth95"/>
    <property type="match status" value="1"/>
</dbReference>
<gene>
    <name evidence="3" type="ordered locus">TPASS_0065</name>
</gene>
<evidence type="ECO:0000313" key="3">
    <source>
        <dbReference type="EMBL" id="ACD70492.1"/>
    </source>
</evidence>
<dbReference type="PANTHER" id="PTHR43542:SF1">
    <property type="entry name" value="METHYLTRANSFERASE"/>
    <property type="match status" value="1"/>
</dbReference>
<reference evidence="3 4" key="1">
    <citation type="journal article" date="2008" name="BMC Microbiol.">
        <title>Complete genome sequence of Treponema pallidum ssp. pallidum strain SS14 determined with oligonucleotide arrays.</title>
        <authorList>
            <person name="Matejkova P."/>
            <person name="Strouhal M."/>
            <person name="Smajs D."/>
            <person name="Norris S.J."/>
            <person name="Palzkill T."/>
            <person name="Petrosino J.F."/>
            <person name="Sodergren E."/>
            <person name="Norton J.E."/>
            <person name="Singh J."/>
            <person name="Richmond T.A."/>
            <person name="Molla M.N."/>
            <person name="Albert T.J."/>
            <person name="Weinstock G.M."/>
        </authorList>
    </citation>
    <scope>NUCLEOTIDE SEQUENCE [LARGE SCALE GENOMIC DNA]</scope>
    <source>
        <strain evidence="3 4">SS14</strain>
    </source>
</reference>
<name>A0A0H3BI96_TREPS</name>
<sequence length="195" mass="22595">MLKNHVLRCPDGPIRPAMDRMRESLFAILGDMRGCSFLDLFAGSGVCGLEAYSRGAYPVVFVEWNVRSFSVLLQNVQVALCRLECRCMAVERYIARARTLFHFVYLDPPFPYRFHAELLQRLSRASLCREGSVVMVHRPREKKLADKIDSLVRTDQRVYGRSVVDFYRRIKPVLRRTETRCRILLFFVRGDAEGA</sequence>
<dbReference type="CDD" id="cd02440">
    <property type="entry name" value="AdoMet_MTases"/>
    <property type="match status" value="1"/>
</dbReference>
<evidence type="ECO:0000256" key="2">
    <source>
        <dbReference type="ARBA" id="ARBA00022679"/>
    </source>
</evidence>
<dbReference type="PIRSF" id="PIRSF004553">
    <property type="entry name" value="CHP00095"/>
    <property type="match status" value="1"/>
</dbReference>
<dbReference type="InterPro" id="IPR004398">
    <property type="entry name" value="RNA_MeTrfase_RsmD"/>
</dbReference>
<dbReference type="EMBL" id="CP000805">
    <property type="protein sequence ID" value="ACD70492.1"/>
    <property type="molecule type" value="Genomic_DNA"/>
</dbReference>